<dbReference type="InterPro" id="IPR051009">
    <property type="entry name" value="PRM"/>
</dbReference>
<feature type="region of interest" description="Disordered" evidence="1">
    <location>
        <begin position="226"/>
        <end position="297"/>
    </location>
</feature>
<feature type="compositionally biased region" description="Low complexity" evidence="1">
    <location>
        <begin position="36"/>
        <end position="55"/>
    </location>
</feature>
<dbReference type="GO" id="GO:0000324">
    <property type="term" value="C:fungal-type vacuole"/>
    <property type="evidence" value="ECO:0007669"/>
    <property type="project" value="TreeGrafter"/>
</dbReference>
<evidence type="ECO:0000313" key="5">
    <source>
        <dbReference type="Proteomes" id="UP001201262"/>
    </source>
</evidence>
<feature type="transmembrane region" description="Helical" evidence="2">
    <location>
        <begin position="94"/>
        <end position="116"/>
    </location>
</feature>
<dbReference type="GeneID" id="70246099"/>
<evidence type="ECO:0008006" key="6">
    <source>
        <dbReference type="Google" id="ProtNLM"/>
    </source>
</evidence>
<keyword evidence="2" id="KW-0472">Membrane</keyword>
<dbReference type="AlphaFoldDB" id="A0AAD4KQJ3"/>
<dbReference type="EMBL" id="JAJTJA010000005">
    <property type="protein sequence ID" value="KAH8698299.1"/>
    <property type="molecule type" value="Genomic_DNA"/>
</dbReference>
<proteinExistence type="predicted"/>
<name>A0AAD4KQJ3_9EURO</name>
<organism evidence="4 5">
    <name type="scientific">Talaromyces proteolyticus</name>
    <dbReference type="NCBI Taxonomy" id="1131652"/>
    <lineage>
        <taxon>Eukaryota</taxon>
        <taxon>Fungi</taxon>
        <taxon>Dikarya</taxon>
        <taxon>Ascomycota</taxon>
        <taxon>Pezizomycotina</taxon>
        <taxon>Eurotiomycetes</taxon>
        <taxon>Eurotiomycetidae</taxon>
        <taxon>Eurotiales</taxon>
        <taxon>Trichocomaceae</taxon>
        <taxon>Talaromyces</taxon>
        <taxon>Talaromyces sect. Bacilispori</taxon>
    </lineage>
</organism>
<keyword evidence="5" id="KW-1185">Reference proteome</keyword>
<sequence length="297" mass="31662">MNIFGARLASQPPLFLVGLLATLVILVQVNGDDTTTTNALPALTTTTTDSTSTSTGLPRLTESTSNSIPIPTATVPPTSNAPYMQQSKVPEGTVFIGVGAALGFIGFSLLAWRAMVAWSINRSVRRAAYELAQSENKSLLRNKRRSRRHSTHRKSRREARGTSMSMDKLSKSDRISHLSSTKNPASQSNLFFSPTAGAGSHQSMNRASTYLPAGYYAAGNATLGSHSQVNLGRSPPGSPSLPPSRGHDANRSSHHVGASTSTLNLNVPPQGRAPSAYLEDLFDSHPPARPTDSEQSR</sequence>
<evidence type="ECO:0000256" key="3">
    <source>
        <dbReference type="SAM" id="SignalP"/>
    </source>
</evidence>
<feature type="compositionally biased region" description="Polar residues" evidence="1">
    <location>
        <begin position="177"/>
        <end position="192"/>
    </location>
</feature>
<comment type="caution">
    <text evidence="4">The sequence shown here is derived from an EMBL/GenBank/DDBJ whole genome shotgun (WGS) entry which is preliminary data.</text>
</comment>
<feature type="compositionally biased region" description="Polar residues" evidence="1">
    <location>
        <begin position="61"/>
        <end position="79"/>
    </location>
</feature>
<feature type="region of interest" description="Disordered" evidence="1">
    <location>
        <begin position="139"/>
        <end position="203"/>
    </location>
</feature>
<feature type="compositionally biased region" description="Basic residues" evidence="1">
    <location>
        <begin position="140"/>
        <end position="157"/>
    </location>
</feature>
<dbReference type="RefSeq" id="XP_046072763.1">
    <property type="nucleotide sequence ID" value="XM_046215812.1"/>
</dbReference>
<keyword evidence="3" id="KW-0732">Signal</keyword>
<protein>
    <recommendedName>
        <fullName evidence="6">Vacuolar membrane protein</fullName>
    </recommendedName>
</protein>
<dbReference type="Proteomes" id="UP001201262">
    <property type="component" value="Unassembled WGS sequence"/>
</dbReference>
<reference evidence="4" key="1">
    <citation type="submission" date="2021-12" db="EMBL/GenBank/DDBJ databases">
        <title>Convergent genome expansion in fungi linked to evolution of root-endophyte symbiosis.</title>
        <authorList>
            <consortium name="DOE Joint Genome Institute"/>
            <person name="Ke Y.-H."/>
            <person name="Bonito G."/>
            <person name="Liao H.-L."/>
            <person name="Looney B."/>
            <person name="Rojas-Flechas A."/>
            <person name="Nash J."/>
            <person name="Hameed K."/>
            <person name="Schadt C."/>
            <person name="Martin F."/>
            <person name="Crous P.W."/>
            <person name="Miettinen O."/>
            <person name="Magnuson J.K."/>
            <person name="Labbe J."/>
            <person name="Jacobson D."/>
            <person name="Doktycz M.J."/>
            <person name="Veneault-Fourrey C."/>
            <person name="Kuo A."/>
            <person name="Mondo S."/>
            <person name="Calhoun S."/>
            <person name="Riley R."/>
            <person name="Ohm R."/>
            <person name="LaButti K."/>
            <person name="Andreopoulos B."/>
            <person name="Pangilinan J."/>
            <person name="Nolan M."/>
            <person name="Tritt A."/>
            <person name="Clum A."/>
            <person name="Lipzen A."/>
            <person name="Daum C."/>
            <person name="Barry K."/>
            <person name="Grigoriev I.V."/>
            <person name="Vilgalys R."/>
        </authorList>
    </citation>
    <scope>NUCLEOTIDE SEQUENCE</scope>
    <source>
        <strain evidence="4">PMI_201</strain>
    </source>
</reference>
<feature type="signal peptide" evidence="3">
    <location>
        <begin position="1"/>
        <end position="31"/>
    </location>
</feature>
<feature type="region of interest" description="Disordered" evidence="1">
    <location>
        <begin position="36"/>
        <end position="79"/>
    </location>
</feature>
<feature type="chain" id="PRO_5042104556" description="Vacuolar membrane protein" evidence="3">
    <location>
        <begin position="32"/>
        <end position="297"/>
    </location>
</feature>
<dbReference type="PANTHER" id="PTHR36089:SF1">
    <property type="entry name" value="CHITIN SYNTHASE 3 COMPLEX PROTEIN CSI2-RELATED"/>
    <property type="match status" value="1"/>
</dbReference>
<gene>
    <name evidence="4" type="ORF">BGW36DRAFT_375844</name>
</gene>
<evidence type="ECO:0000256" key="2">
    <source>
        <dbReference type="SAM" id="Phobius"/>
    </source>
</evidence>
<evidence type="ECO:0000313" key="4">
    <source>
        <dbReference type="EMBL" id="KAH8698299.1"/>
    </source>
</evidence>
<dbReference type="PANTHER" id="PTHR36089">
    <property type="entry name" value="CHITIN SYNTHASE 3 COMPLEX PROTEIN CSI2-RELATED"/>
    <property type="match status" value="1"/>
</dbReference>
<keyword evidence="2" id="KW-1133">Transmembrane helix</keyword>
<feature type="compositionally biased region" description="Polar residues" evidence="1">
    <location>
        <begin position="258"/>
        <end position="267"/>
    </location>
</feature>
<evidence type="ECO:0000256" key="1">
    <source>
        <dbReference type="SAM" id="MobiDB-lite"/>
    </source>
</evidence>
<accession>A0AAD4KQJ3</accession>
<keyword evidence="2" id="KW-0812">Transmembrane</keyword>